<dbReference type="RefSeq" id="WP_146369800.1">
    <property type="nucleotide sequence ID" value="NZ_SJPP01000001.1"/>
</dbReference>
<dbReference type="OrthoDB" id="287437at2"/>
<comment type="caution">
    <text evidence="1">The sequence shown here is derived from an EMBL/GenBank/DDBJ whole genome shotgun (WGS) entry which is preliminary data.</text>
</comment>
<proteinExistence type="predicted"/>
<gene>
    <name evidence="1" type="ORF">CA54_11290</name>
</gene>
<accession>A0A5C6BLY3</accession>
<dbReference type="AlphaFoldDB" id="A0A5C6BLY3"/>
<protein>
    <submittedName>
        <fullName evidence="1">Uncharacterized protein</fullName>
    </submittedName>
</protein>
<dbReference type="Proteomes" id="UP000320735">
    <property type="component" value="Unassembled WGS sequence"/>
</dbReference>
<reference evidence="1 2" key="1">
    <citation type="submission" date="2019-02" db="EMBL/GenBank/DDBJ databases">
        <title>Deep-cultivation of Planctomycetes and their phenomic and genomic characterization uncovers novel biology.</title>
        <authorList>
            <person name="Wiegand S."/>
            <person name="Jogler M."/>
            <person name="Boedeker C."/>
            <person name="Pinto D."/>
            <person name="Vollmers J."/>
            <person name="Rivas-Marin E."/>
            <person name="Kohn T."/>
            <person name="Peeters S.H."/>
            <person name="Heuer A."/>
            <person name="Rast P."/>
            <person name="Oberbeckmann S."/>
            <person name="Bunk B."/>
            <person name="Jeske O."/>
            <person name="Meyerdierks A."/>
            <person name="Storesund J.E."/>
            <person name="Kallscheuer N."/>
            <person name="Luecker S."/>
            <person name="Lage O.M."/>
            <person name="Pohl T."/>
            <person name="Merkel B.J."/>
            <person name="Hornburger P."/>
            <person name="Mueller R.-W."/>
            <person name="Bruemmer F."/>
            <person name="Labrenz M."/>
            <person name="Spormann A.M."/>
            <person name="Op Den Camp H."/>
            <person name="Overmann J."/>
            <person name="Amann R."/>
            <person name="Jetten M.S.M."/>
            <person name="Mascher T."/>
            <person name="Medema M.H."/>
            <person name="Devos D.P."/>
            <person name="Kaster A.-K."/>
            <person name="Ovreas L."/>
            <person name="Rohde M."/>
            <person name="Galperin M.Y."/>
            <person name="Jogler C."/>
        </authorList>
    </citation>
    <scope>NUCLEOTIDE SEQUENCE [LARGE SCALE GENOMIC DNA]</scope>
    <source>
        <strain evidence="1 2">CA54</strain>
    </source>
</reference>
<name>A0A5C6BLY3_9PLAN</name>
<evidence type="ECO:0000313" key="1">
    <source>
        <dbReference type="EMBL" id="TWU12306.1"/>
    </source>
</evidence>
<dbReference type="EMBL" id="SJPP01000001">
    <property type="protein sequence ID" value="TWU12306.1"/>
    <property type="molecule type" value="Genomic_DNA"/>
</dbReference>
<evidence type="ECO:0000313" key="2">
    <source>
        <dbReference type="Proteomes" id="UP000320735"/>
    </source>
</evidence>
<keyword evidence="2" id="KW-1185">Reference proteome</keyword>
<sequence>MSGAQEQTVMLKDRQMAYLQEMADKHGLADASKALRCLIDFSISNAAEESRIFTEIRCNDC</sequence>
<organism evidence="1 2">
    <name type="scientific">Symmachiella macrocystis</name>
    <dbReference type="NCBI Taxonomy" id="2527985"/>
    <lineage>
        <taxon>Bacteria</taxon>
        <taxon>Pseudomonadati</taxon>
        <taxon>Planctomycetota</taxon>
        <taxon>Planctomycetia</taxon>
        <taxon>Planctomycetales</taxon>
        <taxon>Planctomycetaceae</taxon>
        <taxon>Symmachiella</taxon>
    </lineage>
</organism>